<dbReference type="RefSeq" id="WP_309311746.1">
    <property type="nucleotide sequence ID" value="NZ_CP133592.1"/>
</dbReference>
<evidence type="ECO:0000256" key="3">
    <source>
        <dbReference type="ARBA" id="ARBA00023163"/>
    </source>
</evidence>
<keyword evidence="1" id="KW-0805">Transcription regulation</keyword>
<dbReference type="Proteomes" id="UP001182908">
    <property type="component" value="Chromosome"/>
</dbReference>
<keyword evidence="2" id="KW-0238">DNA-binding</keyword>
<evidence type="ECO:0000313" key="4">
    <source>
        <dbReference type="EMBL" id="WMW25945.1"/>
    </source>
</evidence>
<dbReference type="KEGG" id="mseb:RE474_04290"/>
<reference evidence="4 5" key="1">
    <citation type="submission" date="2023-08" db="EMBL/GenBank/DDBJ databases">
        <title>Methanolobus mangrovi sp. nov. and Methanolobus sediminis sp. nov, two novel methylotrophic methanogens isolated from mangrove sediments in China.</title>
        <authorList>
            <person name="Zhou J."/>
        </authorList>
    </citation>
    <scope>NUCLEOTIDE SEQUENCE [LARGE SCALE GENOMIC DNA]</scope>
    <source>
        <strain evidence="4 5">FTZ6</strain>
    </source>
</reference>
<organism evidence="4 5">
    <name type="scientific">Methanolobus sediminis</name>
    <dbReference type="NCBI Taxonomy" id="3072978"/>
    <lineage>
        <taxon>Archaea</taxon>
        <taxon>Methanobacteriati</taxon>
        <taxon>Methanobacteriota</taxon>
        <taxon>Stenosarchaea group</taxon>
        <taxon>Methanomicrobia</taxon>
        <taxon>Methanosarcinales</taxon>
        <taxon>Methanosarcinaceae</taxon>
        <taxon>Methanolobus</taxon>
    </lineage>
</organism>
<proteinExistence type="predicted"/>
<dbReference type="InterPro" id="IPR036388">
    <property type="entry name" value="WH-like_DNA-bd_sf"/>
</dbReference>
<dbReference type="SUPFAM" id="SSF46785">
    <property type="entry name" value="Winged helix' DNA-binding domain"/>
    <property type="match status" value="1"/>
</dbReference>
<keyword evidence="3" id="KW-0804">Transcription</keyword>
<evidence type="ECO:0008006" key="6">
    <source>
        <dbReference type="Google" id="ProtNLM"/>
    </source>
</evidence>
<evidence type="ECO:0000256" key="2">
    <source>
        <dbReference type="ARBA" id="ARBA00023125"/>
    </source>
</evidence>
<dbReference type="GO" id="GO:0003677">
    <property type="term" value="F:DNA binding"/>
    <property type="evidence" value="ECO:0007669"/>
    <property type="project" value="UniProtKB-KW"/>
</dbReference>
<sequence length="162" mass="18911">MSDIEEKIIDIGHEIFKGYGVDDITAQILSILNFESNEISMEELAQRTGYSLASISLKVKNIEQFWSIKRISKPGSRKTYLYMEKNLIDAFATQIRNGFETELNIAKTKITPLIEAYKENATTQEQKIKLQTYENYLSEINKFEELIRHIYHQINLLKENQI</sequence>
<evidence type="ECO:0000313" key="5">
    <source>
        <dbReference type="Proteomes" id="UP001182908"/>
    </source>
</evidence>
<evidence type="ECO:0000256" key="1">
    <source>
        <dbReference type="ARBA" id="ARBA00023015"/>
    </source>
</evidence>
<dbReference type="InterPro" id="IPR036390">
    <property type="entry name" value="WH_DNA-bd_sf"/>
</dbReference>
<dbReference type="PANTHER" id="PTHR38465:SF1">
    <property type="entry name" value="HTH-TYPE TRANSCRIPTIONAL REGULATOR MJ1563-RELATED"/>
    <property type="match status" value="1"/>
</dbReference>
<dbReference type="PANTHER" id="PTHR38465">
    <property type="entry name" value="HTH-TYPE TRANSCRIPTIONAL REGULATOR MJ1563-RELATED"/>
    <property type="match status" value="1"/>
</dbReference>
<name>A0AA51YJW3_9EURY</name>
<dbReference type="EMBL" id="CP133592">
    <property type="protein sequence ID" value="WMW25945.1"/>
    <property type="molecule type" value="Genomic_DNA"/>
</dbReference>
<keyword evidence="5" id="KW-1185">Reference proteome</keyword>
<dbReference type="InterPro" id="IPR052362">
    <property type="entry name" value="HTH-GbsR_regulator"/>
</dbReference>
<gene>
    <name evidence="4" type="ORF">RE474_04290</name>
</gene>
<dbReference type="AlphaFoldDB" id="A0AA51YJW3"/>
<protein>
    <recommendedName>
        <fullName evidence="6">HTH-type transcriptional regulator</fullName>
    </recommendedName>
</protein>
<dbReference type="GeneID" id="84231909"/>
<accession>A0AA51YJW3</accession>
<dbReference type="Gene3D" id="1.10.10.10">
    <property type="entry name" value="Winged helix-like DNA-binding domain superfamily/Winged helix DNA-binding domain"/>
    <property type="match status" value="1"/>
</dbReference>